<dbReference type="RefSeq" id="WP_394849893.1">
    <property type="nucleotide sequence ID" value="NZ_CP089982.1"/>
</dbReference>
<dbReference type="Pfam" id="PF00668">
    <property type="entry name" value="Condensation"/>
    <property type="match status" value="1"/>
</dbReference>
<dbReference type="Gene3D" id="3.30.559.10">
    <property type="entry name" value="Chloramphenicol acetyltransferase-like domain"/>
    <property type="match status" value="1"/>
</dbReference>
<feature type="domain" description="Condensation" evidence="2">
    <location>
        <begin position="53"/>
        <end position="513"/>
    </location>
</feature>
<dbReference type="SUPFAM" id="SSF52777">
    <property type="entry name" value="CoA-dependent acyltransferases"/>
    <property type="match status" value="2"/>
</dbReference>
<feature type="region of interest" description="Disordered" evidence="1">
    <location>
        <begin position="1"/>
        <end position="20"/>
    </location>
</feature>
<feature type="domain" description="Thioesterase" evidence="3">
    <location>
        <begin position="609"/>
        <end position="718"/>
    </location>
</feature>
<evidence type="ECO:0000259" key="3">
    <source>
        <dbReference type="Pfam" id="PF00975"/>
    </source>
</evidence>
<accession>A0ABZ2KMK3</accession>
<dbReference type="CDD" id="cd19531">
    <property type="entry name" value="LCL_NRPS-like"/>
    <property type="match status" value="1"/>
</dbReference>
<dbReference type="Pfam" id="PF00975">
    <property type="entry name" value="Thioesterase"/>
    <property type="match status" value="1"/>
</dbReference>
<evidence type="ECO:0000313" key="5">
    <source>
        <dbReference type="Proteomes" id="UP001379533"/>
    </source>
</evidence>
<evidence type="ECO:0000256" key="1">
    <source>
        <dbReference type="SAM" id="MobiDB-lite"/>
    </source>
</evidence>
<proteinExistence type="predicted"/>
<dbReference type="InterPro" id="IPR001031">
    <property type="entry name" value="Thioesterase"/>
</dbReference>
<organism evidence="4 5">
    <name type="scientific">Pendulispora brunnea</name>
    <dbReference type="NCBI Taxonomy" id="2905690"/>
    <lineage>
        <taxon>Bacteria</taxon>
        <taxon>Pseudomonadati</taxon>
        <taxon>Myxococcota</taxon>
        <taxon>Myxococcia</taxon>
        <taxon>Myxococcales</taxon>
        <taxon>Sorangiineae</taxon>
        <taxon>Pendulisporaceae</taxon>
        <taxon>Pendulispora</taxon>
    </lineage>
</organism>
<dbReference type="InterPro" id="IPR001242">
    <property type="entry name" value="Condensation_dom"/>
</dbReference>
<evidence type="ECO:0000313" key="4">
    <source>
        <dbReference type="EMBL" id="WXA99259.1"/>
    </source>
</evidence>
<dbReference type="InterPro" id="IPR029058">
    <property type="entry name" value="AB_hydrolase_fold"/>
</dbReference>
<dbReference type="PANTHER" id="PTHR45527">
    <property type="entry name" value="NONRIBOSOMAL PEPTIDE SYNTHETASE"/>
    <property type="match status" value="1"/>
</dbReference>
<gene>
    <name evidence="4" type="ORF">LZC95_20850</name>
</gene>
<protein>
    <submittedName>
        <fullName evidence="4">Condensation domain-containing protein</fullName>
    </submittedName>
</protein>
<dbReference type="InterPro" id="IPR023213">
    <property type="entry name" value="CAT-like_dom_sf"/>
</dbReference>
<reference evidence="4 5" key="1">
    <citation type="submission" date="2021-12" db="EMBL/GenBank/DDBJ databases">
        <title>Discovery of the Pendulisporaceae a myxobacterial family with distinct sporulation behavior and unique specialized metabolism.</title>
        <authorList>
            <person name="Garcia R."/>
            <person name="Popoff A."/>
            <person name="Bader C.D."/>
            <person name="Loehr J."/>
            <person name="Walesch S."/>
            <person name="Walt C."/>
            <person name="Boldt J."/>
            <person name="Bunk B."/>
            <person name="Haeckl F.J.F.P.J."/>
            <person name="Gunesch A.P."/>
            <person name="Birkelbach J."/>
            <person name="Nuebel U."/>
            <person name="Pietschmann T."/>
            <person name="Bach T."/>
            <person name="Mueller R."/>
        </authorList>
    </citation>
    <scope>NUCLEOTIDE SEQUENCE [LARGE SCALE GENOMIC DNA]</scope>
    <source>
        <strain evidence="4 5">MSr12523</strain>
    </source>
</reference>
<keyword evidence="5" id="KW-1185">Reference proteome</keyword>
<dbReference type="Gene3D" id="3.30.559.30">
    <property type="entry name" value="Nonribosomal peptide synthetase, condensation domain"/>
    <property type="match status" value="1"/>
</dbReference>
<sequence length="819" mass="89108">MSSWTGKSEETSKSVVSSDARAKLRRLLEQRRGVTRERFAPAGADAPELAWTPLSFAQRRMWMAQQFAPESTAWNIGYGIYLRGTLREDALLRAFGNLITRHECLRMSFGLHDGVPTQTPLPDGLELLGAAEDLTAIPAGARDAEVRARVMRLSRQPFDLAAGPPLRARLLRVADDAHLLVVIAHHICLDGWSILRIMLPELFADYAALASGSALPRKPKLPRWRDLVAEEAARLGDADRDAAYWRDALAGAPAHIDFPNDGPAPEFARGRGDRRRLPMANDLSRALDDCARRYNVTLFPLLVTAACATFARWADQDDMVIGLVKSDRSRHDLEGSVGPFVNHLPFRCQAARDLSLGALLDKVNTSLMTVLHEHAGLPFERVAGAVVAAHGVRAAPLFNTIVQVHAFPLPQGRLGDPELHARLSALGMSEFEHDFGRLSFAGLEGGFGPIYHGWSPRDFRILLLRHDDADTLGCEFDVDRFEARTIDALLRSVTTTLAVLASEPERLVGSLALDPGLEASKTEGANVPDSPEMLAHVASALAQRMAVSVPAHALVRFASDTLGVDVTALDVSVGEILASPPLARAARLLRRPAHGPLVRLREGAGPPRILVHPLLGRLDGYRELARRFPGDGAVFGLEPPAVHEGLASHSSVEEMVVAYADVLLDAFPERRYILGGWSFGALVALAMAQRLTVQGGVDIEGVVLFDPWLPRHSAPDEPLAGFTHELWWSLSGSAPPPLGRDNPPIRLPDIAARAVAERIVGSPDTVFRYFDLYQAHEKIALAHTVPVYTNEAMVFCRQPDGTPPLFGAALDEVIACLSS</sequence>
<dbReference type="EMBL" id="CP089982">
    <property type="protein sequence ID" value="WXA99259.1"/>
    <property type="molecule type" value="Genomic_DNA"/>
</dbReference>
<dbReference type="Proteomes" id="UP001379533">
    <property type="component" value="Chromosome"/>
</dbReference>
<dbReference type="Gene3D" id="3.40.50.1820">
    <property type="entry name" value="alpha/beta hydrolase"/>
    <property type="match status" value="1"/>
</dbReference>
<name>A0ABZ2KMK3_9BACT</name>
<dbReference type="SUPFAM" id="SSF53474">
    <property type="entry name" value="alpha/beta-Hydrolases"/>
    <property type="match status" value="1"/>
</dbReference>
<dbReference type="PANTHER" id="PTHR45527:SF1">
    <property type="entry name" value="FATTY ACID SYNTHASE"/>
    <property type="match status" value="1"/>
</dbReference>
<evidence type="ECO:0000259" key="2">
    <source>
        <dbReference type="Pfam" id="PF00668"/>
    </source>
</evidence>